<evidence type="ECO:0000256" key="1">
    <source>
        <dbReference type="SAM" id="Phobius"/>
    </source>
</evidence>
<reference evidence="2" key="1">
    <citation type="submission" date="2019-03" db="EMBL/GenBank/DDBJ databases">
        <title>WGS assembly of Setaria viridis.</title>
        <authorList>
            <person name="Huang P."/>
            <person name="Jenkins J."/>
            <person name="Grimwood J."/>
            <person name="Barry K."/>
            <person name="Healey A."/>
            <person name="Mamidi S."/>
            <person name="Sreedasyam A."/>
            <person name="Shu S."/>
            <person name="Feldman M."/>
            <person name="Wu J."/>
            <person name="Yu Y."/>
            <person name="Chen C."/>
            <person name="Johnson J."/>
            <person name="Rokhsar D."/>
            <person name="Baxter I."/>
            <person name="Schmutz J."/>
            <person name="Brutnell T."/>
            <person name="Kellogg E."/>
        </authorList>
    </citation>
    <scope>NUCLEOTIDE SEQUENCE [LARGE SCALE GENOMIC DNA]</scope>
</reference>
<proteinExistence type="predicted"/>
<dbReference type="Gramene" id="TKW33709">
    <property type="protein sequence ID" value="TKW33709"/>
    <property type="gene ID" value="SEVIR_2G257550v2"/>
</dbReference>
<feature type="transmembrane region" description="Helical" evidence="1">
    <location>
        <begin position="66"/>
        <end position="84"/>
    </location>
</feature>
<dbReference type="EMBL" id="CM016553">
    <property type="protein sequence ID" value="TKW33709.1"/>
    <property type="molecule type" value="Genomic_DNA"/>
</dbReference>
<keyword evidence="3" id="KW-1185">Reference proteome</keyword>
<name>A0A4U6W015_SETVI</name>
<organism evidence="2 3">
    <name type="scientific">Setaria viridis</name>
    <name type="common">Green bristlegrass</name>
    <name type="synonym">Setaria italica subsp. viridis</name>
    <dbReference type="NCBI Taxonomy" id="4556"/>
    <lineage>
        <taxon>Eukaryota</taxon>
        <taxon>Viridiplantae</taxon>
        <taxon>Streptophyta</taxon>
        <taxon>Embryophyta</taxon>
        <taxon>Tracheophyta</taxon>
        <taxon>Spermatophyta</taxon>
        <taxon>Magnoliopsida</taxon>
        <taxon>Liliopsida</taxon>
        <taxon>Poales</taxon>
        <taxon>Poaceae</taxon>
        <taxon>PACMAD clade</taxon>
        <taxon>Panicoideae</taxon>
        <taxon>Panicodae</taxon>
        <taxon>Paniceae</taxon>
        <taxon>Cenchrinae</taxon>
        <taxon>Setaria</taxon>
    </lineage>
</organism>
<keyword evidence="1" id="KW-0812">Transmembrane</keyword>
<evidence type="ECO:0000313" key="2">
    <source>
        <dbReference type="EMBL" id="TKW33709.1"/>
    </source>
</evidence>
<dbReference type="AlphaFoldDB" id="A0A4U6W015"/>
<gene>
    <name evidence="2" type="ORF">SEVIR_2G257550v2</name>
</gene>
<keyword evidence="1" id="KW-1133">Transmembrane helix</keyword>
<dbReference type="Proteomes" id="UP000298652">
    <property type="component" value="Chromosome 2"/>
</dbReference>
<keyword evidence="1" id="KW-0472">Membrane</keyword>
<sequence>MRLAVHGRAMARSLQGASRTRTWGRGMRRSALGAHSGWRGTRAPAAVGVAGAALRLGHGAHGGWRGARFCFPFLVFGFFFLIYYQHHPLLKNSLQGRVMASPVPEDTISKDG</sequence>
<accession>A0A4U6W015</accession>
<evidence type="ECO:0000313" key="3">
    <source>
        <dbReference type="Proteomes" id="UP000298652"/>
    </source>
</evidence>
<protein>
    <submittedName>
        <fullName evidence="2">Uncharacterized protein</fullName>
    </submittedName>
</protein>